<evidence type="ECO:0000256" key="11">
    <source>
        <dbReference type="ARBA" id="ARBA00022840"/>
    </source>
</evidence>
<dbReference type="VEuPathDB" id="ToxoDB:ETH_00013125"/>
<evidence type="ECO:0000256" key="4">
    <source>
        <dbReference type="ARBA" id="ARBA00004763"/>
    </source>
</evidence>
<dbReference type="RefSeq" id="XP_013228005.1">
    <property type="nucleotide sequence ID" value="XM_013372551.1"/>
</dbReference>
<dbReference type="Proteomes" id="UP000030747">
    <property type="component" value="Unassembled WGS sequence"/>
</dbReference>
<comment type="cofactor">
    <cofactor evidence="3">
        <name>Mg(2+)</name>
        <dbReference type="ChEBI" id="CHEBI:18420"/>
    </cofactor>
</comment>
<keyword evidence="18" id="KW-1185">Reference proteome</keyword>
<dbReference type="Pfam" id="PF01288">
    <property type="entry name" value="HPPK"/>
    <property type="match status" value="1"/>
</dbReference>
<dbReference type="InterPro" id="IPR035907">
    <property type="entry name" value="Hppk_sf"/>
</dbReference>
<dbReference type="GO" id="GO:0003848">
    <property type="term" value="F:2-amino-4-hydroxy-6-hydroxymethyldihydropteridine diphosphokinase activity"/>
    <property type="evidence" value="ECO:0007669"/>
    <property type="project" value="UniProtKB-EC"/>
</dbReference>
<comment type="pathway">
    <text evidence="4">Cofactor biosynthesis; tetrahydrofolate biosynthesis; 7,8-dihydrofolate from 2-amino-4-hydroxy-6-hydroxymethyl-7,8-dihydropteridine diphosphate and 4-aminobenzoate: step 1/2.</text>
</comment>
<keyword evidence="12" id="KW-0460">Magnesium</keyword>
<dbReference type="SUPFAM" id="SSF55083">
    <property type="entry name" value="6-hydroxymethyl-7,8-dihydropterin pyrophosphokinase, HPPK"/>
    <property type="match status" value="1"/>
</dbReference>
<dbReference type="GO" id="GO:0005829">
    <property type="term" value="C:cytosol"/>
    <property type="evidence" value="ECO:0007669"/>
    <property type="project" value="TreeGrafter"/>
</dbReference>
<name>U6KLK1_EIMTE</name>
<comment type="similarity">
    <text evidence="6">In the C-terminal section; belongs to the DHPS family.</text>
</comment>
<feature type="compositionally biased region" description="Basic and acidic residues" evidence="15">
    <location>
        <begin position="567"/>
        <end position="576"/>
    </location>
</feature>
<protein>
    <submittedName>
        <fullName evidence="17">Hydroxymethyldihydropterin pyrophosphokinase-dihydropteroate synthase, putative</fullName>
    </submittedName>
</protein>
<dbReference type="OrthoDB" id="615426at2759"/>
<reference evidence="17" key="1">
    <citation type="submission" date="2013-10" db="EMBL/GenBank/DDBJ databases">
        <title>Genomic analysis of the causative agents of coccidiosis in chickens.</title>
        <authorList>
            <person name="Reid A.J."/>
            <person name="Blake D."/>
            <person name="Billington K."/>
            <person name="Browne H."/>
            <person name="Dunn M."/>
            <person name="Hung S."/>
            <person name="Kawahara F."/>
            <person name="Miranda-Saavedra D."/>
            <person name="Mourier T."/>
            <person name="Nagra H."/>
            <person name="Otto T.D."/>
            <person name="Rawlings N."/>
            <person name="Sanchez A."/>
            <person name="Sanders M."/>
            <person name="Subramaniam C."/>
            <person name="Tay Y."/>
            <person name="Dear P."/>
            <person name="Doerig C."/>
            <person name="Gruber A."/>
            <person name="Parkinson J."/>
            <person name="Shirley M."/>
            <person name="Wan K.L."/>
            <person name="Berriman M."/>
            <person name="Tomley F."/>
            <person name="Pain A."/>
        </authorList>
    </citation>
    <scope>NUCLEOTIDE SEQUENCE [LARGE SCALE GENOMIC DNA]</scope>
    <source>
        <strain evidence="17">Houghton</strain>
    </source>
</reference>
<evidence type="ECO:0000256" key="9">
    <source>
        <dbReference type="ARBA" id="ARBA00022741"/>
    </source>
</evidence>
<keyword evidence="7" id="KW-0808">Transferase</keyword>
<keyword evidence="13" id="KW-0289">Folate biosynthesis</keyword>
<evidence type="ECO:0000256" key="15">
    <source>
        <dbReference type="SAM" id="MobiDB-lite"/>
    </source>
</evidence>
<evidence type="ECO:0000256" key="6">
    <source>
        <dbReference type="ARBA" id="ARBA00009951"/>
    </source>
</evidence>
<dbReference type="Gene3D" id="3.20.20.20">
    <property type="entry name" value="Dihydropteroate synthase-like"/>
    <property type="match status" value="1"/>
</dbReference>
<gene>
    <name evidence="17" type="ORF">ETH_00013125</name>
</gene>
<dbReference type="PROSITE" id="PS00793">
    <property type="entry name" value="DHPS_2"/>
    <property type="match status" value="1"/>
</dbReference>
<keyword evidence="11" id="KW-0067">ATP-binding</keyword>
<dbReference type="NCBIfam" id="TIGR01498">
    <property type="entry name" value="folK"/>
    <property type="match status" value="1"/>
</dbReference>
<dbReference type="Pfam" id="PF00809">
    <property type="entry name" value="Pterin_bind"/>
    <property type="match status" value="1"/>
</dbReference>
<dbReference type="GO" id="GO:0005524">
    <property type="term" value="F:ATP binding"/>
    <property type="evidence" value="ECO:0007669"/>
    <property type="project" value="UniProtKB-KW"/>
</dbReference>
<keyword evidence="9" id="KW-0547">Nucleotide-binding</keyword>
<evidence type="ECO:0000256" key="10">
    <source>
        <dbReference type="ARBA" id="ARBA00022777"/>
    </source>
</evidence>
<evidence type="ECO:0000256" key="3">
    <source>
        <dbReference type="ARBA" id="ARBA00001946"/>
    </source>
</evidence>
<dbReference type="GO" id="GO:0004156">
    <property type="term" value="F:dihydropteroate synthase activity"/>
    <property type="evidence" value="ECO:0007669"/>
    <property type="project" value="UniProtKB-EC"/>
</dbReference>
<evidence type="ECO:0000256" key="12">
    <source>
        <dbReference type="ARBA" id="ARBA00022842"/>
    </source>
</evidence>
<dbReference type="GO" id="GO:0046656">
    <property type="term" value="P:folic acid biosynthetic process"/>
    <property type="evidence" value="ECO:0007669"/>
    <property type="project" value="UniProtKB-KW"/>
</dbReference>
<dbReference type="GO" id="GO:0046872">
    <property type="term" value="F:metal ion binding"/>
    <property type="evidence" value="ECO:0007669"/>
    <property type="project" value="UniProtKB-KW"/>
</dbReference>
<dbReference type="InterPro" id="IPR045031">
    <property type="entry name" value="DHP_synth-like"/>
</dbReference>
<evidence type="ECO:0000256" key="1">
    <source>
        <dbReference type="ARBA" id="ARBA00000012"/>
    </source>
</evidence>
<dbReference type="AlphaFoldDB" id="U6KLK1"/>
<dbReference type="SMR" id="U6KLK1"/>
<dbReference type="PROSITE" id="PS50972">
    <property type="entry name" value="PTERIN_BINDING"/>
    <property type="match status" value="1"/>
</dbReference>
<keyword evidence="8" id="KW-0479">Metal-binding</keyword>
<dbReference type="InterPro" id="IPR000550">
    <property type="entry name" value="Hppk"/>
</dbReference>
<dbReference type="GO" id="GO:0016301">
    <property type="term" value="F:kinase activity"/>
    <property type="evidence" value="ECO:0007669"/>
    <property type="project" value="UniProtKB-KW"/>
</dbReference>
<accession>U6KLK1</accession>
<evidence type="ECO:0000256" key="5">
    <source>
        <dbReference type="ARBA" id="ARBA00005051"/>
    </source>
</evidence>
<reference evidence="17" key="2">
    <citation type="submission" date="2013-10" db="EMBL/GenBank/DDBJ databases">
        <authorList>
            <person name="Aslett M."/>
        </authorList>
    </citation>
    <scope>NUCLEOTIDE SEQUENCE [LARGE SCALE GENOMIC DNA]</scope>
    <source>
        <strain evidence="17">Houghton</strain>
    </source>
</reference>
<dbReference type="UniPathway" id="UPA00077">
    <property type="reaction ID" value="UER00155"/>
</dbReference>
<evidence type="ECO:0000256" key="14">
    <source>
        <dbReference type="ARBA" id="ARBA00023268"/>
    </source>
</evidence>
<sequence>MFHLTSPRTSLQWFYKRCFSFVNGRSYSVRRFVRCVTTASSGESTRPKRPVAYISMGTNLGGERRLSILESALSSIRREVGSLDACSCLYESLPGYDVDHRSRDEHDMSIPLHLNAVVRVETDSSDPQVILKILQRIEANHGRDRSATAGRLRRALDLDLLLFENLDSHSMQVNTTNLTLPHPRLAQRNFILFPLCDIKPDLVHPTERETMKNLILKNMRRREEALRHSASSSGETSDAAVKFNRKSPYTLDGNLAIPRRCFAVNNRQLWTVKGGTELAVSDTLRWIEEVLTRYGLEDNCDQQDPNLPAFAGPLLSLKRFLLRERRSPRLMGVLNVTPDSFSDGQKYYDNVEAALRHARRMRDDGADIVDVGGEATNPFVQEQVSVHSEIQRVVPVVEAVRREMGRDVIISVDTRRRPVAEAATAAGADLINDVSAGEVDPDLLTFAASRGVPLVLMHSRGPPQLMDSLAIYDDVIAEVAKYLTDKTETLIKMGLPRWRLVLDAGLGFAKTADHSFEILRRLRDLRTKLPSGLPMLVGHSRKRFIGSAIAAMPNSHAKQDSPGNKVNDGEGKLTEEPMSNRDVAGLAVACWAAKDNCVDILRVHDVKRTALVYSVMNELTKRSKTDTETDFKAMFPAESS</sequence>
<evidence type="ECO:0000256" key="7">
    <source>
        <dbReference type="ARBA" id="ARBA00022679"/>
    </source>
</evidence>
<dbReference type="InterPro" id="IPR000489">
    <property type="entry name" value="Pterin-binding_dom"/>
</dbReference>
<dbReference type="InterPro" id="IPR011005">
    <property type="entry name" value="Dihydropteroate_synth-like_sf"/>
</dbReference>
<feature type="region of interest" description="Disordered" evidence="15">
    <location>
        <begin position="554"/>
        <end position="576"/>
    </location>
</feature>
<dbReference type="SUPFAM" id="SSF51717">
    <property type="entry name" value="Dihydropteroate synthetase-like"/>
    <property type="match status" value="1"/>
</dbReference>
<dbReference type="CDD" id="cd00739">
    <property type="entry name" value="DHPS"/>
    <property type="match status" value="1"/>
</dbReference>
<dbReference type="GeneID" id="25251792"/>
<dbReference type="NCBIfam" id="TIGR01496">
    <property type="entry name" value="DHPS"/>
    <property type="match status" value="1"/>
</dbReference>
<comment type="catalytic activity">
    <reaction evidence="1">
        <text>(7,8-dihydropterin-6-yl)methyl diphosphate + 4-aminobenzoate = 7,8-dihydropteroate + diphosphate</text>
        <dbReference type="Rhea" id="RHEA:19949"/>
        <dbReference type="ChEBI" id="CHEBI:17836"/>
        <dbReference type="ChEBI" id="CHEBI:17839"/>
        <dbReference type="ChEBI" id="CHEBI:33019"/>
        <dbReference type="ChEBI" id="CHEBI:72950"/>
        <dbReference type="EC" id="2.5.1.15"/>
    </reaction>
</comment>
<keyword evidence="14" id="KW-0511">Multifunctional enzyme</keyword>
<proteinExistence type="inferred from homology"/>
<dbReference type="GO" id="GO:0046654">
    <property type="term" value="P:tetrahydrofolate biosynthetic process"/>
    <property type="evidence" value="ECO:0007669"/>
    <property type="project" value="UniProtKB-UniPathway"/>
</dbReference>
<dbReference type="Gene3D" id="3.30.70.560">
    <property type="entry name" value="7,8-Dihydro-6-hydroxymethylpterin-pyrophosphokinase HPPK"/>
    <property type="match status" value="1"/>
</dbReference>
<organism evidence="17 18">
    <name type="scientific">Eimeria tenella</name>
    <name type="common">Coccidian parasite</name>
    <dbReference type="NCBI Taxonomy" id="5802"/>
    <lineage>
        <taxon>Eukaryota</taxon>
        <taxon>Sar</taxon>
        <taxon>Alveolata</taxon>
        <taxon>Apicomplexa</taxon>
        <taxon>Conoidasida</taxon>
        <taxon>Coccidia</taxon>
        <taxon>Eucoccidiorida</taxon>
        <taxon>Eimeriorina</taxon>
        <taxon>Eimeriidae</taxon>
        <taxon>Eimeria</taxon>
    </lineage>
</organism>
<keyword evidence="10 17" id="KW-0418">Kinase</keyword>
<evidence type="ECO:0000256" key="13">
    <source>
        <dbReference type="ARBA" id="ARBA00022909"/>
    </source>
</evidence>
<dbReference type="PANTHER" id="PTHR20941">
    <property type="entry name" value="FOLATE SYNTHESIS PROTEINS"/>
    <property type="match status" value="1"/>
</dbReference>
<evidence type="ECO:0000259" key="16">
    <source>
        <dbReference type="PROSITE" id="PS50972"/>
    </source>
</evidence>
<comment type="catalytic activity">
    <reaction evidence="2">
        <text>6-hydroxymethyl-7,8-dihydropterin + ATP = (7,8-dihydropterin-6-yl)methyl diphosphate + AMP + H(+)</text>
        <dbReference type="Rhea" id="RHEA:11412"/>
        <dbReference type="ChEBI" id="CHEBI:15378"/>
        <dbReference type="ChEBI" id="CHEBI:30616"/>
        <dbReference type="ChEBI" id="CHEBI:44841"/>
        <dbReference type="ChEBI" id="CHEBI:72950"/>
        <dbReference type="ChEBI" id="CHEBI:456215"/>
        <dbReference type="EC" id="2.7.6.3"/>
    </reaction>
</comment>
<dbReference type="EMBL" id="HG673747">
    <property type="protein sequence ID" value="CDJ37167.1"/>
    <property type="molecule type" value="Genomic_DNA"/>
</dbReference>
<dbReference type="VEuPathDB" id="ToxoDB:ETH2_0632300"/>
<dbReference type="PANTHER" id="PTHR20941:SF1">
    <property type="entry name" value="FOLIC ACID SYNTHESIS PROTEIN FOL1"/>
    <property type="match status" value="1"/>
</dbReference>
<feature type="domain" description="Pterin-binding" evidence="16">
    <location>
        <begin position="328"/>
        <end position="614"/>
    </location>
</feature>
<evidence type="ECO:0000313" key="17">
    <source>
        <dbReference type="EMBL" id="CDJ37167.1"/>
    </source>
</evidence>
<dbReference type="OMA" id="FMYETEP"/>
<comment type="pathway">
    <text evidence="5">Cofactor biosynthesis; tetrahydrofolate biosynthesis; 2-amino-4-hydroxy-6-hydroxymethyl-7,8-dihydropteridine diphosphate from 7,8-dihydroneopterin triphosphate: step 4/4.</text>
</comment>
<dbReference type="InterPro" id="IPR006390">
    <property type="entry name" value="DHP_synth_dom"/>
</dbReference>
<evidence type="ECO:0000256" key="2">
    <source>
        <dbReference type="ARBA" id="ARBA00000198"/>
    </source>
</evidence>
<evidence type="ECO:0000313" key="18">
    <source>
        <dbReference type="Proteomes" id="UP000030747"/>
    </source>
</evidence>
<evidence type="ECO:0000256" key="8">
    <source>
        <dbReference type="ARBA" id="ARBA00022723"/>
    </source>
</evidence>